<dbReference type="SUPFAM" id="SSF56436">
    <property type="entry name" value="C-type lectin-like"/>
    <property type="match status" value="1"/>
</dbReference>
<name>A0A7R8WL08_9CRUS</name>
<dbReference type="SMART" id="SM00034">
    <property type="entry name" value="CLECT"/>
    <property type="match status" value="1"/>
</dbReference>
<dbReference type="CDD" id="cd00037">
    <property type="entry name" value="CLECT"/>
    <property type="match status" value="1"/>
</dbReference>
<dbReference type="PROSITE" id="PS50041">
    <property type="entry name" value="C_TYPE_LECTIN_2"/>
    <property type="match status" value="1"/>
</dbReference>
<proteinExistence type="predicted"/>
<evidence type="ECO:0000313" key="1">
    <source>
        <dbReference type="EMBL" id="CAD7232889.1"/>
    </source>
</evidence>
<dbReference type="OrthoDB" id="6349915at2759"/>
<dbReference type="InterPro" id="IPR016187">
    <property type="entry name" value="CTDL_fold"/>
</dbReference>
<gene>
    <name evidence="1" type="ORF">CTOB1V02_LOCUS10714</name>
</gene>
<dbReference type="InterPro" id="IPR001304">
    <property type="entry name" value="C-type_lectin-like"/>
</dbReference>
<dbReference type="AlphaFoldDB" id="A0A7R8WL08"/>
<accession>A0A7R8WL08</accession>
<sequence length="186" mass="21470">MSSYLMMKTYLWMLVFGPCLISLDAIPLQRTDLEEEKEQVRQVNCPDGFILLGESCYAFGEEQGMNWYDSQTYCGSLAPGGKLIEIETAEEFYTVFSYLRENPSLCDYYWIGAEEREASNYFQWASTRWPVLFYNWYFTEPSNSPAGDAIIVLCPSDWQWYDITKSFAARQLCEAPPTEEAVDSST</sequence>
<reference evidence="1" key="1">
    <citation type="submission" date="2020-11" db="EMBL/GenBank/DDBJ databases">
        <authorList>
            <person name="Tran Van P."/>
        </authorList>
    </citation>
    <scope>NUCLEOTIDE SEQUENCE</scope>
</reference>
<organism evidence="1">
    <name type="scientific">Cyprideis torosa</name>
    <dbReference type="NCBI Taxonomy" id="163714"/>
    <lineage>
        <taxon>Eukaryota</taxon>
        <taxon>Metazoa</taxon>
        <taxon>Ecdysozoa</taxon>
        <taxon>Arthropoda</taxon>
        <taxon>Crustacea</taxon>
        <taxon>Oligostraca</taxon>
        <taxon>Ostracoda</taxon>
        <taxon>Podocopa</taxon>
        <taxon>Podocopida</taxon>
        <taxon>Cytherocopina</taxon>
        <taxon>Cytheroidea</taxon>
        <taxon>Cytherideidae</taxon>
        <taxon>Cyprideis</taxon>
    </lineage>
</organism>
<dbReference type="InterPro" id="IPR050111">
    <property type="entry name" value="C-type_lectin/snaclec_domain"/>
</dbReference>
<dbReference type="InterPro" id="IPR016186">
    <property type="entry name" value="C-type_lectin-like/link_sf"/>
</dbReference>
<dbReference type="Pfam" id="PF00059">
    <property type="entry name" value="Lectin_C"/>
    <property type="match status" value="1"/>
</dbReference>
<dbReference type="PANTHER" id="PTHR22803">
    <property type="entry name" value="MANNOSE, PHOSPHOLIPASE, LECTIN RECEPTOR RELATED"/>
    <property type="match status" value="1"/>
</dbReference>
<dbReference type="EMBL" id="OB665281">
    <property type="protein sequence ID" value="CAD7232889.1"/>
    <property type="molecule type" value="Genomic_DNA"/>
</dbReference>
<protein>
    <submittedName>
        <fullName evidence="1">Uncharacterized protein</fullName>
    </submittedName>
</protein>
<dbReference type="Gene3D" id="3.10.100.10">
    <property type="entry name" value="Mannose-Binding Protein A, subunit A"/>
    <property type="match status" value="1"/>
</dbReference>